<dbReference type="RefSeq" id="WP_204067306.1">
    <property type="nucleotide sequence ID" value="NZ_BOOJ01000051.1"/>
</dbReference>
<feature type="transmembrane region" description="Helical" evidence="1">
    <location>
        <begin position="30"/>
        <end position="48"/>
    </location>
</feature>
<evidence type="ECO:0000313" key="2">
    <source>
        <dbReference type="EMBL" id="GIH95225.1"/>
    </source>
</evidence>
<protein>
    <submittedName>
        <fullName evidence="2">Uncharacterized protein</fullName>
    </submittedName>
</protein>
<keyword evidence="1" id="KW-0812">Transmembrane</keyword>
<evidence type="ECO:0000256" key="1">
    <source>
        <dbReference type="SAM" id="Phobius"/>
    </source>
</evidence>
<gene>
    <name evidence="2" type="ORF">Psi01_58550</name>
</gene>
<dbReference type="EMBL" id="BOOJ01000051">
    <property type="protein sequence ID" value="GIH95225.1"/>
    <property type="molecule type" value="Genomic_DNA"/>
</dbReference>
<keyword evidence="3" id="KW-1185">Reference proteome</keyword>
<comment type="caution">
    <text evidence="2">The sequence shown here is derived from an EMBL/GenBank/DDBJ whole genome shotgun (WGS) entry which is preliminary data.</text>
</comment>
<sequence length="61" mass="6288">MESASVAATAFAFSFWMVLGSGYGAVYQGTALLLAGIPVYLAVTARAAPLRRRAAGARPGR</sequence>
<evidence type="ECO:0000313" key="3">
    <source>
        <dbReference type="Proteomes" id="UP000619788"/>
    </source>
</evidence>
<name>A0A8J3WN04_9ACTN</name>
<proteinExistence type="predicted"/>
<keyword evidence="1" id="KW-0472">Membrane</keyword>
<dbReference type="Proteomes" id="UP000619788">
    <property type="component" value="Unassembled WGS sequence"/>
</dbReference>
<reference evidence="2 3" key="1">
    <citation type="submission" date="2021-01" db="EMBL/GenBank/DDBJ databases">
        <title>Whole genome shotgun sequence of Planobispora siamensis NBRC 107568.</title>
        <authorList>
            <person name="Komaki H."/>
            <person name="Tamura T."/>
        </authorList>
    </citation>
    <scope>NUCLEOTIDE SEQUENCE [LARGE SCALE GENOMIC DNA]</scope>
    <source>
        <strain evidence="2 3">NBRC 107568</strain>
    </source>
</reference>
<accession>A0A8J3WN04</accession>
<dbReference type="AlphaFoldDB" id="A0A8J3WN04"/>
<organism evidence="2 3">
    <name type="scientific">Planobispora siamensis</name>
    <dbReference type="NCBI Taxonomy" id="936338"/>
    <lineage>
        <taxon>Bacteria</taxon>
        <taxon>Bacillati</taxon>
        <taxon>Actinomycetota</taxon>
        <taxon>Actinomycetes</taxon>
        <taxon>Streptosporangiales</taxon>
        <taxon>Streptosporangiaceae</taxon>
        <taxon>Planobispora</taxon>
    </lineage>
</organism>
<keyword evidence="1" id="KW-1133">Transmembrane helix</keyword>